<evidence type="ECO:0008006" key="3">
    <source>
        <dbReference type="Google" id="ProtNLM"/>
    </source>
</evidence>
<accession>A0AAW1DML6</accession>
<protein>
    <recommendedName>
        <fullName evidence="3">Follicle cell protein 3C-1</fullName>
    </recommendedName>
</protein>
<sequence length="102" mass="11550">MSGQFDKSSMPKGNAIFMHEHETNFACNALGNKQCINKCLEMLVRHLANSHALICGALDRDCHKERAFLFIKNCNDQWINTNLSAGREFCCKNGEPYKCPLL</sequence>
<dbReference type="EMBL" id="JAPXFL010000001">
    <property type="protein sequence ID" value="KAK9512256.1"/>
    <property type="molecule type" value="Genomic_DNA"/>
</dbReference>
<gene>
    <name evidence="1" type="ORF">O3M35_000724</name>
</gene>
<organism evidence="1 2">
    <name type="scientific">Rhynocoris fuscipes</name>
    <dbReference type="NCBI Taxonomy" id="488301"/>
    <lineage>
        <taxon>Eukaryota</taxon>
        <taxon>Metazoa</taxon>
        <taxon>Ecdysozoa</taxon>
        <taxon>Arthropoda</taxon>
        <taxon>Hexapoda</taxon>
        <taxon>Insecta</taxon>
        <taxon>Pterygota</taxon>
        <taxon>Neoptera</taxon>
        <taxon>Paraneoptera</taxon>
        <taxon>Hemiptera</taxon>
        <taxon>Heteroptera</taxon>
        <taxon>Panheteroptera</taxon>
        <taxon>Cimicomorpha</taxon>
        <taxon>Reduviidae</taxon>
        <taxon>Harpactorinae</taxon>
        <taxon>Harpactorini</taxon>
        <taxon>Rhynocoris</taxon>
    </lineage>
</organism>
<comment type="caution">
    <text evidence="1">The sequence shown here is derived from an EMBL/GenBank/DDBJ whole genome shotgun (WGS) entry which is preliminary data.</text>
</comment>
<reference evidence="1 2" key="1">
    <citation type="submission" date="2022-12" db="EMBL/GenBank/DDBJ databases">
        <title>Chromosome-level genome assembly of true bugs.</title>
        <authorList>
            <person name="Ma L."/>
            <person name="Li H."/>
        </authorList>
    </citation>
    <scope>NUCLEOTIDE SEQUENCE [LARGE SCALE GENOMIC DNA]</scope>
    <source>
        <strain evidence="1">Lab_2022b</strain>
    </source>
</reference>
<name>A0AAW1DML6_9HEMI</name>
<evidence type="ECO:0000313" key="1">
    <source>
        <dbReference type="EMBL" id="KAK9512256.1"/>
    </source>
</evidence>
<evidence type="ECO:0000313" key="2">
    <source>
        <dbReference type="Proteomes" id="UP001461498"/>
    </source>
</evidence>
<dbReference type="AlphaFoldDB" id="A0AAW1DML6"/>
<proteinExistence type="predicted"/>
<keyword evidence="2" id="KW-1185">Reference proteome</keyword>
<dbReference type="Proteomes" id="UP001461498">
    <property type="component" value="Unassembled WGS sequence"/>
</dbReference>